<evidence type="ECO:0000256" key="1">
    <source>
        <dbReference type="SAM" id="MobiDB-lite"/>
    </source>
</evidence>
<comment type="caution">
    <text evidence="2">The sequence shown here is derived from an EMBL/GenBank/DDBJ whole genome shotgun (WGS) entry which is preliminary data.</text>
</comment>
<gene>
    <name evidence="2" type="ORF">GCM10011578_070650</name>
</gene>
<dbReference type="EMBL" id="BMML01000020">
    <property type="protein sequence ID" value="GGN32186.1"/>
    <property type="molecule type" value="Genomic_DNA"/>
</dbReference>
<organism evidence="2 3">
    <name type="scientific">Streptomyces fuscichromogenes</name>
    <dbReference type="NCBI Taxonomy" id="1324013"/>
    <lineage>
        <taxon>Bacteria</taxon>
        <taxon>Bacillati</taxon>
        <taxon>Actinomycetota</taxon>
        <taxon>Actinomycetes</taxon>
        <taxon>Kitasatosporales</taxon>
        <taxon>Streptomycetaceae</taxon>
        <taxon>Streptomyces</taxon>
    </lineage>
</organism>
<feature type="region of interest" description="Disordered" evidence="1">
    <location>
        <begin position="66"/>
        <end position="93"/>
    </location>
</feature>
<evidence type="ECO:0000313" key="2">
    <source>
        <dbReference type="EMBL" id="GGN32186.1"/>
    </source>
</evidence>
<keyword evidence="3" id="KW-1185">Reference proteome</keyword>
<protein>
    <submittedName>
        <fullName evidence="2">Uncharacterized protein</fullName>
    </submittedName>
</protein>
<proteinExistence type="predicted"/>
<dbReference type="AlphaFoldDB" id="A0A918CV75"/>
<evidence type="ECO:0000313" key="3">
    <source>
        <dbReference type="Proteomes" id="UP000653411"/>
    </source>
</evidence>
<accession>A0A918CV75</accession>
<sequence length="111" mass="11275">MVGRGAGPAEALADESGQAPEPDAEILEALRAEIGKTVRAELVEMPDHGLTGDGITAIVADLTRDAIGRPRRAPGGGGDSEPPGTGRHVGSHFACPFPVDRGLCPAQGTAR</sequence>
<feature type="region of interest" description="Disordered" evidence="1">
    <location>
        <begin position="1"/>
        <end position="22"/>
    </location>
</feature>
<reference evidence="2" key="2">
    <citation type="submission" date="2020-09" db="EMBL/GenBank/DDBJ databases">
        <authorList>
            <person name="Sun Q."/>
            <person name="Zhou Y."/>
        </authorList>
    </citation>
    <scope>NUCLEOTIDE SEQUENCE</scope>
    <source>
        <strain evidence="2">CGMCC 4.7110</strain>
    </source>
</reference>
<reference evidence="2" key="1">
    <citation type="journal article" date="2014" name="Int. J. Syst. Evol. Microbiol.">
        <title>Complete genome sequence of Corynebacterium casei LMG S-19264T (=DSM 44701T), isolated from a smear-ripened cheese.</title>
        <authorList>
            <consortium name="US DOE Joint Genome Institute (JGI-PGF)"/>
            <person name="Walter F."/>
            <person name="Albersmeier A."/>
            <person name="Kalinowski J."/>
            <person name="Ruckert C."/>
        </authorList>
    </citation>
    <scope>NUCLEOTIDE SEQUENCE</scope>
    <source>
        <strain evidence="2">CGMCC 4.7110</strain>
    </source>
</reference>
<dbReference type="Proteomes" id="UP000653411">
    <property type="component" value="Unassembled WGS sequence"/>
</dbReference>
<name>A0A918CV75_9ACTN</name>